<dbReference type="InterPro" id="IPR036412">
    <property type="entry name" value="HAD-like_sf"/>
</dbReference>
<keyword evidence="4" id="KW-0460">Magnesium</keyword>
<dbReference type="GO" id="GO:0046872">
    <property type="term" value="F:metal ion binding"/>
    <property type="evidence" value="ECO:0007669"/>
    <property type="project" value="UniProtKB-KW"/>
</dbReference>
<dbReference type="SUPFAM" id="SSF56784">
    <property type="entry name" value="HAD-like"/>
    <property type="match status" value="1"/>
</dbReference>
<keyword evidence="6 7" id="KW-0472">Membrane</keyword>
<evidence type="ECO:0000313" key="9">
    <source>
        <dbReference type="EMBL" id="SUP59116.1"/>
    </source>
</evidence>
<dbReference type="Gene3D" id="1.20.1110.10">
    <property type="entry name" value="Calcium-transporting ATPase, transmembrane domain"/>
    <property type="match status" value="1"/>
</dbReference>
<evidence type="ECO:0000313" key="10">
    <source>
        <dbReference type="Proteomes" id="UP000254621"/>
    </source>
</evidence>
<protein>
    <submittedName>
        <fullName evidence="9">Probable cation-transporting ATPase F</fullName>
        <ecNumber evidence="9">3.6.3.-</ecNumber>
    </submittedName>
</protein>
<evidence type="ECO:0000259" key="8">
    <source>
        <dbReference type="Pfam" id="PF00689"/>
    </source>
</evidence>
<dbReference type="GO" id="GO:0005524">
    <property type="term" value="F:ATP binding"/>
    <property type="evidence" value="ECO:0007669"/>
    <property type="project" value="InterPro"/>
</dbReference>
<name>A0A380P1L9_WEIVI</name>
<keyword evidence="5 7" id="KW-1133">Transmembrane helix</keyword>
<feature type="domain" description="Cation-transporting P-type ATPase C-terminal" evidence="8">
    <location>
        <begin position="158"/>
        <end position="256"/>
    </location>
</feature>
<organism evidence="9 10">
    <name type="scientific">Weissella viridescens</name>
    <name type="common">Lactobacillus viridescens</name>
    <dbReference type="NCBI Taxonomy" id="1629"/>
    <lineage>
        <taxon>Bacteria</taxon>
        <taxon>Bacillati</taxon>
        <taxon>Bacillota</taxon>
        <taxon>Bacilli</taxon>
        <taxon>Lactobacillales</taxon>
        <taxon>Lactobacillaceae</taxon>
        <taxon>Weissella</taxon>
    </lineage>
</organism>
<dbReference type="Gene3D" id="3.40.50.1000">
    <property type="entry name" value="HAD superfamily/HAD-like"/>
    <property type="match status" value="1"/>
</dbReference>
<feature type="transmembrane region" description="Helical" evidence="7">
    <location>
        <begin position="167"/>
        <end position="186"/>
    </location>
</feature>
<evidence type="ECO:0000256" key="5">
    <source>
        <dbReference type="ARBA" id="ARBA00022989"/>
    </source>
</evidence>
<keyword evidence="2 7" id="KW-0812">Transmembrane</keyword>
<dbReference type="STRING" id="1629.IV50_GL000229"/>
<dbReference type="EC" id="3.6.3.-" evidence="9"/>
<keyword evidence="9" id="KW-0378">Hydrolase</keyword>
<accession>A0A380P1L9</accession>
<dbReference type="AlphaFoldDB" id="A0A380P1L9"/>
<proteinExistence type="predicted"/>
<dbReference type="NCBIfam" id="TIGR01494">
    <property type="entry name" value="ATPase_P-type"/>
    <property type="match status" value="1"/>
</dbReference>
<evidence type="ECO:0000256" key="6">
    <source>
        <dbReference type="ARBA" id="ARBA00023136"/>
    </source>
</evidence>
<dbReference type="PRINTS" id="PR00120">
    <property type="entry name" value="HATPASE"/>
</dbReference>
<reference evidence="9 10" key="1">
    <citation type="submission" date="2018-06" db="EMBL/GenBank/DDBJ databases">
        <authorList>
            <consortium name="Pathogen Informatics"/>
            <person name="Doyle S."/>
        </authorList>
    </citation>
    <scope>NUCLEOTIDE SEQUENCE [LARGE SCALE GENOMIC DNA]</scope>
    <source>
        <strain evidence="9 10">NCTC13645</strain>
    </source>
</reference>
<dbReference type="InterPro" id="IPR001757">
    <property type="entry name" value="P_typ_ATPase"/>
</dbReference>
<dbReference type="InterPro" id="IPR023214">
    <property type="entry name" value="HAD_sf"/>
</dbReference>
<keyword evidence="3" id="KW-0479">Metal-binding</keyword>
<feature type="transmembrane region" description="Helical" evidence="7">
    <location>
        <begin position="135"/>
        <end position="155"/>
    </location>
</feature>
<sequence>MITGDSVETASAIGQQLGLADDIRAMTGQEVDALTLDELAKIVGNYDIFARTTPHNKLKIVQAYQQQGNVTAMVGDGVNDAPALKQADIGVAMGIKGTDVAKDSADMILANDNFSTIKTAIEQGRRLYDNIKKTILFLLPTSFAEGLIVAISILLSQPLPLTPTQLLWINMVSAITIQLAFIFEPAEPGLMQKPPRQADARLMNRSDALQMTMVSVLIAGMALVIFEVMQRQGISFAVASTMAVNIIIFGKFSTYLIFEHLPLLLRKKYYSPTQWRMSRLD</sequence>
<dbReference type="PANTHER" id="PTHR24093">
    <property type="entry name" value="CATION TRANSPORTING ATPASE"/>
    <property type="match status" value="1"/>
</dbReference>
<dbReference type="Pfam" id="PF00689">
    <property type="entry name" value="Cation_ATPase_C"/>
    <property type="match status" value="1"/>
</dbReference>
<evidence type="ECO:0000256" key="4">
    <source>
        <dbReference type="ARBA" id="ARBA00022842"/>
    </source>
</evidence>
<evidence type="ECO:0000256" key="2">
    <source>
        <dbReference type="ARBA" id="ARBA00022692"/>
    </source>
</evidence>
<evidence type="ECO:0000256" key="7">
    <source>
        <dbReference type="SAM" id="Phobius"/>
    </source>
</evidence>
<dbReference type="InterPro" id="IPR006068">
    <property type="entry name" value="ATPase_P-typ_cation-transptr_C"/>
</dbReference>
<feature type="transmembrane region" description="Helical" evidence="7">
    <location>
        <begin position="234"/>
        <end position="258"/>
    </location>
</feature>
<gene>
    <name evidence="9" type="primary">ctpF_1</name>
    <name evidence="9" type="ORF">NCTC13645_01368</name>
</gene>
<dbReference type="PANTHER" id="PTHR24093:SF506">
    <property type="entry name" value="CATION-TRANSPORTING ATPASE PMA1"/>
    <property type="match status" value="1"/>
</dbReference>
<comment type="subcellular location">
    <subcellularLocation>
        <location evidence="1">Membrane</location>
    </subcellularLocation>
</comment>
<evidence type="ECO:0000256" key="1">
    <source>
        <dbReference type="ARBA" id="ARBA00004370"/>
    </source>
</evidence>
<evidence type="ECO:0000256" key="3">
    <source>
        <dbReference type="ARBA" id="ARBA00022723"/>
    </source>
</evidence>
<dbReference type="InterPro" id="IPR023298">
    <property type="entry name" value="ATPase_P-typ_TM_dom_sf"/>
</dbReference>
<dbReference type="Pfam" id="PF00702">
    <property type="entry name" value="Hydrolase"/>
    <property type="match status" value="1"/>
</dbReference>
<dbReference type="GO" id="GO:0005886">
    <property type="term" value="C:plasma membrane"/>
    <property type="evidence" value="ECO:0007669"/>
    <property type="project" value="TreeGrafter"/>
</dbReference>
<feature type="transmembrane region" description="Helical" evidence="7">
    <location>
        <begin position="207"/>
        <end position="228"/>
    </location>
</feature>
<dbReference type="SUPFAM" id="SSF81665">
    <property type="entry name" value="Calcium ATPase, transmembrane domain M"/>
    <property type="match status" value="1"/>
</dbReference>
<dbReference type="GO" id="GO:0005388">
    <property type="term" value="F:P-type calcium transporter activity"/>
    <property type="evidence" value="ECO:0007669"/>
    <property type="project" value="TreeGrafter"/>
</dbReference>
<dbReference type="GO" id="GO:0016887">
    <property type="term" value="F:ATP hydrolysis activity"/>
    <property type="evidence" value="ECO:0007669"/>
    <property type="project" value="InterPro"/>
</dbReference>
<dbReference type="EMBL" id="UHIV01000004">
    <property type="protein sequence ID" value="SUP59116.1"/>
    <property type="molecule type" value="Genomic_DNA"/>
</dbReference>
<dbReference type="PRINTS" id="PR00119">
    <property type="entry name" value="CATATPASE"/>
</dbReference>
<dbReference type="Proteomes" id="UP000254621">
    <property type="component" value="Unassembled WGS sequence"/>
</dbReference>